<name>A0ABN9RLM0_9DINO</name>
<feature type="region of interest" description="Disordered" evidence="1">
    <location>
        <begin position="79"/>
        <end position="228"/>
    </location>
</feature>
<keyword evidence="3" id="KW-1185">Reference proteome</keyword>
<evidence type="ECO:0000313" key="2">
    <source>
        <dbReference type="EMBL" id="CAK0819036.1"/>
    </source>
</evidence>
<comment type="caution">
    <text evidence="2">The sequence shown here is derived from an EMBL/GenBank/DDBJ whole genome shotgun (WGS) entry which is preliminary data.</text>
</comment>
<gene>
    <name evidence="2" type="ORF">PCOR1329_LOCUS21125</name>
</gene>
<proteinExistence type="predicted"/>
<reference evidence="2" key="1">
    <citation type="submission" date="2023-10" db="EMBL/GenBank/DDBJ databases">
        <authorList>
            <person name="Chen Y."/>
            <person name="Shah S."/>
            <person name="Dougan E. K."/>
            <person name="Thang M."/>
            <person name="Chan C."/>
        </authorList>
    </citation>
    <scope>NUCLEOTIDE SEQUENCE [LARGE SCALE GENOMIC DNA]</scope>
</reference>
<dbReference type="EMBL" id="CAUYUJ010006914">
    <property type="protein sequence ID" value="CAK0819036.1"/>
    <property type="molecule type" value="Genomic_DNA"/>
</dbReference>
<feature type="compositionally biased region" description="Low complexity" evidence="1">
    <location>
        <begin position="149"/>
        <end position="212"/>
    </location>
</feature>
<sequence length="228" mass="24229">RIRECDDNGLGEPYAIVQFTSKGECEKAFNEKQGGKMSTHRVVLSGCSESEFKAIERIVEPPPGTYAYEKKTITTLTDAAAESHESRPGASAAWDVAWKQASKPKPEQEQRTPASWVINGPPKQQPEEEPKAWQPSYLVSQDPRRPSPLRRASSRPPSRRAMAGATTETTSPTASKAAAHPATTTAARLRAGTAATTATTGTGTGTATATGSDGRRRAAHDAAKSPGT</sequence>
<feature type="non-terminal residue" evidence="2">
    <location>
        <position position="1"/>
    </location>
</feature>
<dbReference type="Proteomes" id="UP001189429">
    <property type="component" value="Unassembled WGS sequence"/>
</dbReference>
<evidence type="ECO:0000313" key="3">
    <source>
        <dbReference type="Proteomes" id="UP001189429"/>
    </source>
</evidence>
<protein>
    <submittedName>
        <fullName evidence="2">Uncharacterized protein</fullName>
    </submittedName>
</protein>
<accession>A0ABN9RLM0</accession>
<organism evidence="2 3">
    <name type="scientific">Prorocentrum cordatum</name>
    <dbReference type="NCBI Taxonomy" id="2364126"/>
    <lineage>
        <taxon>Eukaryota</taxon>
        <taxon>Sar</taxon>
        <taxon>Alveolata</taxon>
        <taxon>Dinophyceae</taxon>
        <taxon>Prorocentrales</taxon>
        <taxon>Prorocentraceae</taxon>
        <taxon>Prorocentrum</taxon>
    </lineage>
</organism>
<evidence type="ECO:0000256" key="1">
    <source>
        <dbReference type="SAM" id="MobiDB-lite"/>
    </source>
</evidence>
<feature type="compositionally biased region" description="Basic and acidic residues" evidence="1">
    <location>
        <begin position="213"/>
        <end position="228"/>
    </location>
</feature>